<name>A0AAN9FSV5_CROPI</name>
<dbReference type="AlphaFoldDB" id="A0AAN9FSV5"/>
<dbReference type="Proteomes" id="UP001372338">
    <property type="component" value="Unassembled WGS sequence"/>
</dbReference>
<sequence>MCHRKWSSPSRASPPKTTAGRRDAEIFVGLRAQPWKPPSSAPLSTATLPHSSHDDVAPPVAVVVIHSPSPSCLTPLESLSMPRAPPREPLSPAPEIISGQRIESEKEKEATVLHRICSLMFFLHCYFAAIKDITANWH</sequence>
<feature type="region of interest" description="Disordered" evidence="1">
    <location>
        <begin position="76"/>
        <end position="102"/>
    </location>
</feature>
<keyword evidence="3" id="KW-1185">Reference proteome</keyword>
<evidence type="ECO:0000256" key="1">
    <source>
        <dbReference type="SAM" id="MobiDB-lite"/>
    </source>
</evidence>
<feature type="region of interest" description="Disordered" evidence="1">
    <location>
        <begin position="1"/>
        <end position="52"/>
    </location>
</feature>
<comment type="caution">
    <text evidence="2">The sequence shown here is derived from an EMBL/GenBank/DDBJ whole genome shotgun (WGS) entry which is preliminary data.</text>
</comment>
<dbReference type="EMBL" id="JAYWIO010000002">
    <property type="protein sequence ID" value="KAK7282080.1"/>
    <property type="molecule type" value="Genomic_DNA"/>
</dbReference>
<feature type="compositionally biased region" description="Polar residues" evidence="1">
    <location>
        <begin position="41"/>
        <end position="50"/>
    </location>
</feature>
<evidence type="ECO:0000313" key="2">
    <source>
        <dbReference type="EMBL" id="KAK7282080.1"/>
    </source>
</evidence>
<evidence type="ECO:0000313" key="3">
    <source>
        <dbReference type="Proteomes" id="UP001372338"/>
    </source>
</evidence>
<organism evidence="2 3">
    <name type="scientific">Crotalaria pallida</name>
    <name type="common">Smooth rattlebox</name>
    <name type="synonym">Crotalaria striata</name>
    <dbReference type="NCBI Taxonomy" id="3830"/>
    <lineage>
        <taxon>Eukaryota</taxon>
        <taxon>Viridiplantae</taxon>
        <taxon>Streptophyta</taxon>
        <taxon>Embryophyta</taxon>
        <taxon>Tracheophyta</taxon>
        <taxon>Spermatophyta</taxon>
        <taxon>Magnoliopsida</taxon>
        <taxon>eudicotyledons</taxon>
        <taxon>Gunneridae</taxon>
        <taxon>Pentapetalae</taxon>
        <taxon>rosids</taxon>
        <taxon>fabids</taxon>
        <taxon>Fabales</taxon>
        <taxon>Fabaceae</taxon>
        <taxon>Papilionoideae</taxon>
        <taxon>50 kb inversion clade</taxon>
        <taxon>genistoids sensu lato</taxon>
        <taxon>core genistoids</taxon>
        <taxon>Crotalarieae</taxon>
        <taxon>Crotalaria</taxon>
    </lineage>
</organism>
<proteinExistence type="predicted"/>
<gene>
    <name evidence="2" type="ORF">RIF29_10600</name>
</gene>
<reference evidence="2 3" key="1">
    <citation type="submission" date="2024-01" db="EMBL/GenBank/DDBJ databases">
        <title>The genomes of 5 underutilized Papilionoideae crops provide insights into root nodulation and disease resistanc.</title>
        <authorList>
            <person name="Yuan L."/>
        </authorList>
    </citation>
    <scope>NUCLEOTIDE SEQUENCE [LARGE SCALE GENOMIC DNA]</scope>
    <source>
        <strain evidence="2">ZHUSHIDOU_FW_LH</strain>
        <tissue evidence="2">Leaf</tissue>
    </source>
</reference>
<protein>
    <submittedName>
        <fullName evidence="2">Uncharacterized protein</fullName>
    </submittedName>
</protein>
<accession>A0AAN9FSV5</accession>
<feature type="compositionally biased region" description="Pro residues" evidence="1">
    <location>
        <begin position="83"/>
        <end position="92"/>
    </location>
</feature>